<evidence type="ECO:0000313" key="2">
    <source>
        <dbReference type="EMBL" id="CAF4777593.1"/>
    </source>
</evidence>
<dbReference type="EMBL" id="CAJOBZ010000004">
    <property type="protein sequence ID" value="CAF4777593.1"/>
    <property type="molecule type" value="Genomic_DNA"/>
</dbReference>
<dbReference type="Proteomes" id="UP000663880">
    <property type="component" value="Unassembled WGS sequence"/>
</dbReference>
<dbReference type="AlphaFoldDB" id="A0A821N1H9"/>
<reference evidence="2" key="1">
    <citation type="submission" date="2021-02" db="EMBL/GenBank/DDBJ databases">
        <authorList>
            <person name="Steward A R."/>
        </authorList>
    </citation>
    <scope>NUCLEOTIDE SEQUENCE</scope>
</reference>
<name>A0A821N1H9_9NEOP</name>
<feature type="compositionally biased region" description="Basic residues" evidence="1">
    <location>
        <begin position="73"/>
        <end position="91"/>
    </location>
</feature>
<sequence>MQTLRDCPAGEAERPLLDVLQGEDASQPNVVKAILGADSDAVMNKKKEEGEKARKLCTEDPATVKETAALSHKCVKPPKKSPNPRHLKRAQAGKQFQASMRNVKKTAAHGHSHCQRARECIACLSRIGFIQFVPNIAYIVRATMLFPHQLFMIRKI</sequence>
<feature type="region of interest" description="Disordered" evidence="1">
    <location>
        <begin position="73"/>
        <end position="93"/>
    </location>
</feature>
<keyword evidence="3" id="KW-1185">Reference proteome</keyword>
<organism evidence="2 3">
    <name type="scientific">Pieris macdunnoughi</name>
    <dbReference type="NCBI Taxonomy" id="345717"/>
    <lineage>
        <taxon>Eukaryota</taxon>
        <taxon>Metazoa</taxon>
        <taxon>Ecdysozoa</taxon>
        <taxon>Arthropoda</taxon>
        <taxon>Hexapoda</taxon>
        <taxon>Insecta</taxon>
        <taxon>Pterygota</taxon>
        <taxon>Neoptera</taxon>
        <taxon>Endopterygota</taxon>
        <taxon>Lepidoptera</taxon>
        <taxon>Glossata</taxon>
        <taxon>Ditrysia</taxon>
        <taxon>Papilionoidea</taxon>
        <taxon>Pieridae</taxon>
        <taxon>Pierinae</taxon>
        <taxon>Pieris</taxon>
    </lineage>
</organism>
<accession>A0A821N1H9</accession>
<proteinExistence type="predicted"/>
<protein>
    <submittedName>
        <fullName evidence="2">Uncharacterized protein</fullName>
    </submittedName>
</protein>
<evidence type="ECO:0000313" key="3">
    <source>
        <dbReference type="Proteomes" id="UP000663880"/>
    </source>
</evidence>
<gene>
    <name evidence="2" type="ORF">PMACD_LOCUS2155</name>
</gene>
<comment type="caution">
    <text evidence="2">The sequence shown here is derived from an EMBL/GenBank/DDBJ whole genome shotgun (WGS) entry which is preliminary data.</text>
</comment>
<evidence type="ECO:0000256" key="1">
    <source>
        <dbReference type="SAM" id="MobiDB-lite"/>
    </source>
</evidence>